<dbReference type="Pfam" id="PF01863">
    <property type="entry name" value="YgjP-like"/>
    <property type="match status" value="1"/>
</dbReference>
<dbReference type="InterPro" id="IPR002725">
    <property type="entry name" value="YgjP-like_metallopeptidase"/>
</dbReference>
<organism evidence="2 3">
    <name type="scientific">Microscilla marina ATCC 23134</name>
    <dbReference type="NCBI Taxonomy" id="313606"/>
    <lineage>
        <taxon>Bacteria</taxon>
        <taxon>Pseudomonadati</taxon>
        <taxon>Bacteroidota</taxon>
        <taxon>Cytophagia</taxon>
        <taxon>Cytophagales</taxon>
        <taxon>Microscillaceae</taxon>
        <taxon>Microscilla</taxon>
    </lineage>
</organism>
<reference evidence="2 3" key="1">
    <citation type="submission" date="2007-01" db="EMBL/GenBank/DDBJ databases">
        <authorList>
            <person name="Haygood M."/>
            <person name="Podell S."/>
            <person name="Anderson C."/>
            <person name="Hopkinson B."/>
            <person name="Roe K."/>
            <person name="Barbeau K."/>
            <person name="Gaasterland T."/>
            <person name="Ferriera S."/>
            <person name="Johnson J."/>
            <person name="Kravitz S."/>
            <person name="Beeson K."/>
            <person name="Sutton G."/>
            <person name="Rogers Y.-H."/>
            <person name="Friedman R."/>
            <person name="Frazier M."/>
            <person name="Venter J.C."/>
        </authorList>
    </citation>
    <scope>NUCLEOTIDE SEQUENCE [LARGE SCALE GENOMIC DNA]</scope>
    <source>
        <strain evidence="2 3">ATCC 23134</strain>
    </source>
</reference>
<dbReference type="eggNOG" id="COG1451">
    <property type="taxonomic scope" value="Bacteria"/>
</dbReference>
<dbReference type="PANTHER" id="PTHR30399">
    <property type="entry name" value="UNCHARACTERIZED PROTEIN YGJP"/>
    <property type="match status" value="1"/>
</dbReference>
<dbReference type="Proteomes" id="UP000004095">
    <property type="component" value="Unassembled WGS sequence"/>
</dbReference>
<comment type="caution">
    <text evidence="2">The sequence shown here is derived from an EMBL/GenBank/DDBJ whole genome shotgun (WGS) entry which is preliminary data.</text>
</comment>
<feature type="domain" description="YgjP-like metallopeptidase" evidence="1">
    <location>
        <begin position="30"/>
        <end position="239"/>
    </location>
</feature>
<dbReference type="AlphaFoldDB" id="A1ZMQ2"/>
<protein>
    <recommendedName>
        <fullName evidence="1">YgjP-like metallopeptidase domain-containing protein</fullName>
    </recommendedName>
</protein>
<sequence>MLEAFKKMIEKTIHIAGVGEVLLVKSKRAKRVNIKIAPLKGVRVTVPHRVTFANAEKLVLEKKSWLMKHIPNMQKLEGKLTLFTPDTQFTTFSHELVFVVDASSELRAKADQTKLTIIYPPDTDFASIETQDFIRHCIVETYRREAKVFLPGRVRELATLHQFKFRSVHVKNAKTRWGSCSYDNKINLNLHLMRLPAHLRDYVILHELCHTQVKNHSQDFWDLMDKVSGNGRGLDKELDQWQIEVF</sequence>
<keyword evidence="3" id="KW-1185">Reference proteome</keyword>
<name>A1ZMQ2_MICM2</name>
<gene>
    <name evidence="2" type="ORF">M23134_03995</name>
</gene>
<evidence type="ECO:0000259" key="1">
    <source>
        <dbReference type="Pfam" id="PF01863"/>
    </source>
</evidence>
<accession>A1ZMQ2</accession>
<dbReference type="PANTHER" id="PTHR30399:SF1">
    <property type="entry name" value="UTP PYROPHOSPHATASE"/>
    <property type="match status" value="1"/>
</dbReference>
<dbReference type="InterPro" id="IPR053136">
    <property type="entry name" value="UTP_pyrophosphatase-like"/>
</dbReference>
<dbReference type="Gene3D" id="3.30.2010.10">
    <property type="entry name" value="Metalloproteases ('zincins'), catalytic domain"/>
    <property type="match status" value="1"/>
</dbReference>
<proteinExistence type="predicted"/>
<dbReference type="CDD" id="cd07344">
    <property type="entry name" value="M48_yhfN_like"/>
    <property type="match status" value="1"/>
</dbReference>
<evidence type="ECO:0000313" key="2">
    <source>
        <dbReference type="EMBL" id="EAY28432.1"/>
    </source>
</evidence>
<evidence type="ECO:0000313" key="3">
    <source>
        <dbReference type="Proteomes" id="UP000004095"/>
    </source>
</evidence>
<dbReference type="EMBL" id="AAWS01000016">
    <property type="protein sequence ID" value="EAY28432.1"/>
    <property type="molecule type" value="Genomic_DNA"/>
</dbReference>